<dbReference type="Gene3D" id="3.40.50.720">
    <property type="entry name" value="NAD(P)-binding Rossmann-like Domain"/>
    <property type="match status" value="1"/>
</dbReference>
<dbReference type="AlphaFoldDB" id="A0AAE1ULK9"/>
<sequence length="320" mass="36666">MSSAEEEKVVVVTGGTGLVGLGLQHVINEINPPNEKWIFLSSKDADLTNTEETRALFKKLHPTHVIHVAAMVGGLFRNMKYKCDFFRINMKMNDNVLEICKELKVKKVISFLSTCIFPDDVVYPLDEKMIHDGPPHDSNYGYAMAKRMVDVMNKVYHEQYGCNFTAVIPTNIFGPHDNFNLEDGHVLPGLMRKVYDAKRDGTPFTVWGSGKPLRQFIYSRDLARLIIWVLQDYNEISPIILSPDEEDEISIKDVAQLIVEAFDFKGEVLFDTSKADGQYKKTASNKKLRSYQPNFKFTPIRQGIRETVDWFIENYEVARK</sequence>
<evidence type="ECO:0000259" key="9">
    <source>
        <dbReference type="Pfam" id="PF01370"/>
    </source>
</evidence>
<comment type="function">
    <text evidence="1">Catalyzes the two-step NADP-dependent conversion of GDP-4-dehydro-6-deoxy-D-mannose to GDP-fucose, involving an epimerase and a reductase reaction.</text>
</comment>
<dbReference type="InterPro" id="IPR001509">
    <property type="entry name" value="Epimerase_deHydtase"/>
</dbReference>
<protein>
    <recommendedName>
        <fullName evidence="4">GDP-L-fucose synthase</fullName>
        <ecNumber evidence="4">1.1.1.271</ecNumber>
    </recommendedName>
    <alternativeName>
        <fullName evidence="8">GDP-4-keto-6-deoxy-D-mannose-3,5-epimerase-4-reductase</fullName>
    </alternativeName>
</protein>
<evidence type="ECO:0000256" key="4">
    <source>
        <dbReference type="ARBA" id="ARBA00012371"/>
    </source>
</evidence>
<dbReference type="Pfam" id="PF01370">
    <property type="entry name" value="Epimerase"/>
    <property type="match status" value="1"/>
</dbReference>
<feature type="domain" description="NAD-dependent epimerase/dehydratase" evidence="9">
    <location>
        <begin position="10"/>
        <end position="236"/>
    </location>
</feature>
<dbReference type="Proteomes" id="UP001292094">
    <property type="component" value="Unassembled WGS sequence"/>
</dbReference>
<evidence type="ECO:0000256" key="5">
    <source>
        <dbReference type="ARBA" id="ARBA00022857"/>
    </source>
</evidence>
<dbReference type="InterPro" id="IPR036291">
    <property type="entry name" value="NAD(P)-bd_dom_sf"/>
</dbReference>
<gene>
    <name evidence="10" type="ORF">Pmani_001210</name>
</gene>
<dbReference type="EMBL" id="JAWZYT010000081">
    <property type="protein sequence ID" value="KAK4328382.1"/>
    <property type="molecule type" value="Genomic_DNA"/>
</dbReference>
<dbReference type="SUPFAM" id="SSF51735">
    <property type="entry name" value="NAD(P)-binding Rossmann-fold domains"/>
    <property type="match status" value="1"/>
</dbReference>
<evidence type="ECO:0000256" key="3">
    <source>
        <dbReference type="ARBA" id="ARBA00005959"/>
    </source>
</evidence>
<organism evidence="10 11">
    <name type="scientific">Petrolisthes manimaculis</name>
    <dbReference type="NCBI Taxonomy" id="1843537"/>
    <lineage>
        <taxon>Eukaryota</taxon>
        <taxon>Metazoa</taxon>
        <taxon>Ecdysozoa</taxon>
        <taxon>Arthropoda</taxon>
        <taxon>Crustacea</taxon>
        <taxon>Multicrustacea</taxon>
        <taxon>Malacostraca</taxon>
        <taxon>Eumalacostraca</taxon>
        <taxon>Eucarida</taxon>
        <taxon>Decapoda</taxon>
        <taxon>Pleocyemata</taxon>
        <taxon>Anomura</taxon>
        <taxon>Galatheoidea</taxon>
        <taxon>Porcellanidae</taxon>
        <taxon>Petrolisthes</taxon>
    </lineage>
</organism>
<name>A0AAE1ULK9_9EUCA</name>
<dbReference type="GO" id="GO:0016853">
    <property type="term" value="F:isomerase activity"/>
    <property type="evidence" value="ECO:0007669"/>
    <property type="project" value="UniProtKB-KW"/>
</dbReference>
<keyword evidence="11" id="KW-1185">Reference proteome</keyword>
<dbReference type="InterPro" id="IPR028614">
    <property type="entry name" value="GDP_fucose/colitose_synth"/>
</dbReference>
<proteinExistence type="inferred from homology"/>
<dbReference type="GO" id="GO:0050577">
    <property type="term" value="F:GDP-L-fucose synthase activity"/>
    <property type="evidence" value="ECO:0007669"/>
    <property type="project" value="UniProtKB-EC"/>
</dbReference>
<keyword evidence="7" id="KW-0413">Isomerase</keyword>
<evidence type="ECO:0000313" key="10">
    <source>
        <dbReference type="EMBL" id="KAK4328382.1"/>
    </source>
</evidence>
<keyword evidence="5" id="KW-0521">NADP</keyword>
<comment type="similarity">
    <text evidence="3">Belongs to the NAD(P)-dependent epimerase/dehydratase family. Fucose synthase subfamily.</text>
</comment>
<evidence type="ECO:0000256" key="7">
    <source>
        <dbReference type="ARBA" id="ARBA00023235"/>
    </source>
</evidence>
<keyword evidence="6" id="KW-0560">Oxidoreductase</keyword>
<dbReference type="PANTHER" id="PTHR43238:SF1">
    <property type="entry name" value="GDP-L-FUCOSE SYNTHASE"/>
    <property type="match status" value="1"/>
</dbReference>
<comment type="pathway">
    <text evidence="2">Nucleotide-sugar biosynthesis; GDP-L-fucose biosynthesis via de novo pathway; GDP-L-fucose from GDP-alpha-D-mannose: step 2/2.</text>
</comment>
<evidence type="ECO:0000256" key="6">
    <source>
        <dbReference type="ARBA" id="ARBA00023002"/>
    </source>
</evidence>
<evidence type="ECO:0000256" key="1">
    <source>
        <dbReference type="ARBA" id="ARBA00002870"/>
    </source>
</evidence>
<reference evidence="10" key="1">
    <citation type="submission" date="2023-11" db="EMBL/GenBank/DDBJ databases">
        <title>Genome assemblies of two species of porcelain crab, Petrolisthes cinctipes and Petrolisthes manimaculis (Anomura: Porcellanidae).</title>
        <authorList>
            <person name="Angst P."/>
        </authorList>
    </citation>
    <scope>NUCLEOTIDE SEQUENCE</scope>
    <source>
        <strain evidence="10">PB745_02</strain>
        <tissue evidence="10">Gill</tissue>
    </source>
</reference>
<dbReference type="Gene3D" id="3.90.25.10">
    <property type="entry name" value="UDP-galactose 4-epimerase, domain 1"/>
    <property type="match status" value="1"/>
</dbReference>
<accession>A0AAE1ULK9</accession>
<dbReference type="HAMAP" id="MF_00956">
    <property type="entry name" value="GDP_fucose_synth"/>
    <property type="match status" value="1"/>
</dbReference>
<evidence type="ECO:0000256" key="2">
    <source>
        <dbReference type="ARBA" id="ARBA00004883"/>
    </source>
</evidence>
<dbReference type="PANTHER" id="PTHR43238">
    <property type="entry name" value="GDP-L-FUCOSE SYNTHASE"/>
    <property type="match status" value="1"/>
</dbReference>
<evidence type="ECO:0000256" key="8">
    <source>
        <dbReference type="ARBA" id="ARBA00032995"/>
    </source>
</evidence>
<comment type="caution">
    <text evidence="10">The sequence shown here is derived from an EMBL/GenBank/DDBJ whole genome shotgun (WGS) entry which is preliminary data.</text>
</comment>
<dbReference type="EC" id="1.1.1.271" evidence="4"/>
<dbReference type="CDD" id="cd05239">
    <property type="entry name" value="GDP_FS_SDR_e"/>
    <property type="match status" value="1"/>
</dbReference>
<evidence type="ECO:0000313" key="11">
    <source>
        <dbReference type="Proteomes" id="UP001292094"/>
    </source>
</evidence>